<comment type="subunit">
    <text evidence="2">Interacts with 100S ribosomes.</text>
</comment>
<reference evidence="5 6" key="1">
    <citation type="submission" date="2020-04" db="EMBL/GenBank/DDBJ databases">
        <title>Nesterenkonia sp. nov., isolated from marine sediment.</title>
        <authorList>
            <person name="Zhang G."/>
        </authorList>
    </citation>
    <scope>NUCLEOTIDE SEQUENCE [LARGE SCALE GENOMIC DNA]</scope>
    <source>
        <strain evidence="5 6">MY13</strain>
    </source>
</reference>
<dbReference type="AlphaFoldDB" id="A0A7X8TLL4"/>
<protein>
    <recommendedName>
        <fullName evidence="2">Ribosome hibernation promoting factor</fullName>
        <shortName evidence="2">HPF</shortName>
    </recommendedName>
</protein>
<name>A0A7X8TLL4_9MICC</name>
<dbReference type="InterPro" id="IPR003489">
    <property type="entry name" value="RHF/RaiA"/>
</dbReference>
<dbReference type="PANTHER" id="PTHR33231:SF1">
    <property type="entry name" value="30S RIBOSOMAL PROTEIN"/>
    <property type="match status" value="1"/>
</dbReference>
<dbReference type="Pfam" id="PF16321">
    <property type="entry name" value="Ribosom_S30AE_C"/>
    <property type="match status" value="1"/>
</dbReference>
<dbReference type="GO" id="GO:0022627">
    <property type="term" value="C:cytosolic small ribosomal subunit"/>
    <property type="evidence" value="ECO:0007669"/>
    <property type="project" value="TreeGrafter"/>
</dbReference>
<evidence type="ECO:0000256" key="3">
    <source>
        <dbReference type="SAM" id="MobiDB-lite"/>
    </source>
</evidence>
<keyword evidence="6" id="KW-1185">Reference proteome</keyword>
<evidence type="ECO:0000259" key="4">
    <source>
        <dbReference type="Pfam" id="PF16321"/>
    </source>
</evidence>
<dbReference type="GO" id="GO:0045900">
    <property type="term" value="P:negative regulation of translational elongation"/>
    <property type="evidence" value="ECO:0007669"/>
    <property type="project" value="TreeGrafter"/>
</dbReference>
<dbReference type="NCBIfam" id="TIGR00741">
    <property type="entry name" value="yfiA"/>
    <property type="match status" value="1"/>
</dbReference>
<feature type="domain" description="Sigma 54 modulation/S30EA ribosomal protein C-terminal" evidence="4">
    <location>
        <begin position="159"/>
        <end position="209"/>
    </location>
</feature>
<dbReference type="InterPro" id="IPR038416">
    <property type="entry name" value="Ribosom_S30AE_C_sf"/>
</dbReference>
<evidence type="ECO:0000313" key="5">
    <source>
        <dbReference type="EMBL" id="NLS10845.1"/>
    </source>
</evidence>
<dbReference type="GO" id="GO:0043024">
    <property type="term" value="F:ribosomal small subunit binding"/>
    <property type="evidence" value="ECO:0007669"/>
    <property type="project" value="TreeGrafter"/>
</dbReference>
<dbReference type="Gene3D" id="3.30.505.50">
    <property type="entry name" value="Sigma 54 modulation/S30EA ribosomal protein, C-terminal domain"/>
    <property type="match status" value="1"/>
</dbReference>
<dbReference type="SUPFAM" id="SSF69754">
    <property type="entry name" value="Ribosome binding protein Y (YfiA homologue)"/>
    <property type="match status" value="1"/>
</dbReference>
<dbReference type="InterPro" id="IPR050574">
    <property type="entry name" value="HPF/YfiA_ribosome-assoc"/>
</dbReference>
<dbReference type="Gene3D" id="3.30.160.100">
    <property type="entry name" value="Ribosome hibernation promotion factor-like"/>
    <property type="match status" value="1"/>
</dbReference>
<keyword evidence="1 2" id="KW-0810">Translation regulation</keyword>
<sequence length="242" mass="27081">MALQTTFTGRNISIPSAFKEHIEAKLEKVEQLADKGQRLEVKVSSENAHRRAETTMTVELTVIGRGKVIRSEAQAGDKFAAFEIAWDKLLERLRRARDKKKSKARSNGTLGHPAQSVGQAMAGLTPVDPDRPLYEQVLDAEEADNLPPEEDAWDEPIRIRRKVFPAEPMTVDAAVDNMELLGHDFYLYIDAETSLPSAVYRRRGWTYGVIALDAEHKADQPQTEERAYRPDNGTTLPQVTAA</sequence>
<gene>
    <name evidence="5" type="primary">raiA</name>
    <name evidence="2" type="synonym">hpf</name>
    <name evidence="5" type="ORF">HGQ17_12750</name>
</gene>
<dbReference type="Proteomes" id="UP000523139">
    <property type="component" value="Unassembled WGS sequence"/>
</dbReference>
<dbReference type="HAMAP" id="MF_00839">
    <property type="entry name" value="HPF"/>
    <property type="match status" value="1"/>
</dbReference>
<evidence type="ECO:0000256" key="1">
    <source>
        <dbReference type="ARBA" id="ARBA00022845"/>
    </source>
</evidence>
<comment type="similarity">
    <text evidence="2">Belongs to the HPF/YfiA ribosome-associated protein family. Long HPF subfamily.</text>
</comment>
<proteinExistence type="inferred from homology"/>
<dbReference type="PANTHER" id="PTHR33231">
    <property type="entry name" value="30S RIBOSOMAL PROTEIN"/>
    <property type="match status" value="1"/>
</dbReference>
<feature type="region of interest" description="Disordered" evidence="3">
    <location>
        <begin position="217"/>
        <end position="242"/>
    </location>
</feature>
<feature type="compositionally biased region" description="Basic and acidic residues" evidence="3">
    <location>
        <begin position="217"/>
        <end position="229"/>
    </location>
</feature>
<dbReference type="InterPro" id="IPR036567">
    <property type="entry name" value="RHF-like"/>
</dbReference>
<dbReference type="EMBL" id="JABAHY010000016">
    <property type="protein sequence ID" value="NLS10845.1"/>
    <property type="molecule type" value="Genomic_DNA"/>
</dbReference>
<dbReference type="RefSeq" id="WP_168888334.1">
    <property type="nucleotide sequence ID" value="NZ_JABAHY010000016.1"/>
</dbReference>
<comment type="subcellular location">
    <subcellularLocation>
        <location evidence="2">Cytoplasm</location>
    </subcellularLocation>
</comment>
<dbReference type="InterPro" id="IPR032528">
    <property type="entry name" value="Ribosom_S30AE_C"/>
</dbReference>
<comment type="caution">
    <text evidence="5">The sequence shown here is derived from an EMBL/GenBank/DDBJ whole genome shotgun (WGS) entry which is preliminary data.</text>
</comment>
<dbReference type="CDD" id="cd00552">
    <property type="entry name" value="RaiA"/>
    <property type="match status" value="1"/>
</dbReference>
<accession>A0A7X8TLL4</accession>
<evidence type="ECO:0000313" key="6">
    <source>
        <dbReference type="Proteomes" id="UP000523139"/>
    </source>
</evidence>
<evidence type="ECO:0000256" key="2">
    <source>
        <dbReference type="HAMAP-Rule" id="MF_00839"/>
    </source>
</evidence>
<feature type="compositionally biased region" description="Polar residues" evidence="3">
    <location>
        <begin position="232"/>
        <end position="242"/>
    </location>
</feature>
<dbReference type="InterPro" id="IPR034694">
    <property type="entry name" value="HPF_long/plastid"/>
</dbReference>
<comment type="function">
    <text evidence="2">Required for dimerization of active 70S ribosomes into 100S ribosomes in stationary phase; 100S ribosomes are translationally inactive and sometimes present during exponential growth.</text>
</comment>
<keyword evidence="2" id="KW-0963">Cytoplasm</keyword>
<dbReference type="Pfam" id="PF02482">
    <property type="entry name" value="Ribosomal_S30AE"/>
    <property type="match status" value="1"/>
</dbReference>
<organism evidence="5 6">
    <name type="scientific">Nesterenkonia sedimenti</name>
    <dbReference type="NCBI Taxonomy" id="1463632"/>
    <lineage>
        <taxon>Bacteria</taxon>
        <taxon>Bacillati</taxon>
        <taxon>Actinomycetota</taxon>
        <taxon>Actinomycetes</taxon>
        <taxon>Micrococcales</taxon>
        <taxon>Micrococcaceae</taxon>
        <taxon>Nesterenkonia</taxon>
    </lineage>
</organism>